<accession>A0A420XT83</accession>
<sequence>MRPGSWRSAAVQCAWAAGALALLALVVVRQPAAVVQGLRTLSTASTPWLGLAGAAVVLLWVSGTLTQLGALPLSPPVVRLFAVQVAGSFANHVSPAGAGGFAVNFRFLRRQGLTRESAAASQVLGSAAGVTAHLALLVTVAVAAPRVEQHAALVPLRSLLREPTGWVVPAGAVLLLLLGLLGVMTGARGGWVATRTRAAAAGARRTLLAQAAILRDPRRAVLLWGGAVTGPLLHALVLFAVLRALDHPLPLVTVTLAYSAGSAISALVPSPGGLGALDVTLPAALVAVGLPASVAVDALLGYRFMTVWVPLPPGAATLAVLSSRRII</sequence>
<protein>
    <submittedName>
        <fullName evidence="7">Uncharacterized membrane protein YbhN (UPF0104 family)</fullName>
    </submittedName>
</protein>
<feature type="transmembrane region" description="Helical" evidence="6">
    <location>
        <begin position="123"/>
        <end position="144"/>
    </location>
</feature>
<organism evidence="7 8">
    <name type="scientific">Motilibacter peucedani</name>
    <dbReference type="NCBI Taxonomy" id="598650"/>
    <lineage>
        <taxon>Bacteria</taxon>
        <taxon>Bacillati</taxon>
        <taxon>Actinomycetota</taxon>
        <taxon>Actinomycetes</taxon>
        <taxon>Motilibacterales</taxon>
        <taxon>Motilibacteraceae</taxon>
        <taxon>Motilibacter</taxon>
    </lineage>
</organism>
<evidence type="ECO:0000256" key="2">
    <source>
        <dbReference type="ARBA" id="ARBA00022475"/>
    </source>
</evidence>
<dbReference type="InParanoid" id="A0A420XT83"/>
<evidence type="ECO:0000313" key="7">
    <source>
        <dbReference type="EMBL" id="RKS80062.1"/>
    </source>
</evidence>
<comment type="caution">
    <text evidence="7">The sequence shown here is derived from an EMBL/GenBank/DDBJ whole genome shotgun (WGS) entry which is preliminary data.</text>
</comment>
<evidence type="ECO:0000256" key="3">
    <source>
        <dbReference type="ARBA" id="ARBA00022692"/>
    </source>
</evidence>
<dbReference type="GO" id="GO:0005886">
    <property type="term" value="C:plasma membrane"/>
    <property type="evidence" value="ECO:0007669"/>
    <property type="project" value="UniProtKB-SubCell"/>
</dbReference>
<name>A0A420XT83_9ACTN</name>
<feature type="transmembrane region" description="Helical" evidence="6">
    <location>
        <begin position="40"/>
        <end position="61"/>
    </location>
</feature>
<keyword evidence="2" id="KW-1003">Cell membrane</keyword>
<evidence type="ECO:0000256" key="1">
    <source>
        <dbReference type="ARBA" id="ARBA00004651"/>
    </source>
</evidence>
<comment type="subcellular location">
    <subcellularLocation>
        <location evidence="1">Cell membrane</location>
        <topology evidence="1">Multi-pass membrane protein</topology>
    </subcellularLocation>
</comment>
<keyword evidence="3 6" id="KW-0812">Transmembrane</keyword>
<dbReference type="Pfam" id="PF03706">
    <property type="entry name" value="LPG_synthase_TM"/>
    <property type="match status" value="1"/>
</dbReference>
<dbReference type="PANTHER" id="PTHR39087:SF2">
    <property type="entry name" value="UPF0104 MEMBRANE PROTEIN MJ1595"/>
    <property type="match status" value="1"/>
</dbReference>
<evidence type="ECO:0000256" key="6">
    <source>
        <dbReference type="SAM" id="Phobius"/>
    </source>
</evidence>
<feature type="transmembrane region" description="Helical" evidence="6">
    <location>
        <begin position="6"/>
        <end position="28"/>
    </location>
</feature>
<dbReference type="InterPro" id="IPR022791">
    <property type="entry name" value="L-PG_synthase/AglD"/>
</dbReference>
<evidence type="ECO:0000256" key="5">
    <source>
        <dbReference type="ARBA" id="ARBA00023136"/>
    </source>
</evidence>
<dbReference type="AlphaFoldDB" id="A0A420XT83"/>
<feature type="transmembrane region" description="Helical" evidence="6">
    <location>
        <begin position="81"/>
        <end position="103"/>
    </location>
</feature>
<evidence type="ECO:0000256" key="4">
    <source>
        <dbReference type="ARBA" id="ARBA00022989"/>
    </source>
</evidence>
<gene>
    <name evidence="7" type="ORF">CLV35_0481</name>
</gene>
<dbReference type="EMBL" id="RBWV01000009">
    <property type="protein sequence ID" value="RKS80062.1"/>
    <property type="molecule type" value="Genomic_DNA"/>
</dbReference>
<reference evidence="7 8" key="1">
    <citation type="submission" date="2018-10" db="EMBL/GenBank/DDBJ databases">
        <title>Genomic Encyclopedia of Archaeal and Bacterial Type Strains, Phase II (KMG-II): from individual species to whole genera.</title>
        <authorList>
            <person name="Goeker M."/>
        </authorList>
    </citation>
    <scope>NUCLEOTIDE SEQUENCE [LARGE SCALE GENOMIC DNA]</scope>
    <source>
        <strain evidence="7 8">RP-AC37</strain>
    </source>
</reference>
<dbReference type="RefSeq" id="WP_183061619.1">
    <property type="nucleotide sequence ID" value="NZ_RBWV01000009.1"/>
</dbReference>
<feature type="transmembrane region" description="Helical" evidence="6">
    <location>
        <begin position="275"/>
        <end position="296"/>
    </location>
</feature>
<proteinExistence type="predicted"/>
<keyword evidence="4 6" id="KW-1133">Transmembrane helix</keyword>
<keyword evidence="5 6" id="KW-0472">Membrane</keyword>
<keyword evidence="8" id="KW-1185">Reference proteome</keyword>
<feature type="transmembrane region" description="Helical" evidence="6">
    <location>
        <begin position="221"/>
        <end position="242"/>
    </location>
</feature>
<evidence type="ECO:0000313" key="8">
    <source>
        <dbReference type="Proteomes" id="UP000281955"/>
    </source>
</evidence>
<dbReference type="PANTHER" id="PTHR39087">
    <property type="entry name" value="UPF0104 MEMBRANE PROTEIN MJ1595"/>
    <property type="match status" value="1"/>
</dbReference>
<dbReference type="Proteomes" id="UP000281955">
    <property type="component" value="Unassembled WGS sequence"/>
</dbReference>
<feature type="transmembrane region" description="Helical" evidence="6">
    <location>
        <begin position="164"/>
        <end position="187"/>
    </location>
</feature>